<comment type="caution">
    <text evidence="4">The sequence shown here is derived from an EMBL/GenBank/DDBJ whole genome shotgun (WGS) entry which is preliminary data.</text>
</comment>
<dbReference type="GO" id="GO:0003723">
    <property type="term" value="F:RNA binding"/>
    <property type="evidence" value="ECO:0007669"/>
    <property type="project" value="InterPro"/>
</dbReference>
<gene>
    <name evidence="4" type="ORF">FOZ60_004513</name>
</gene>
<evidence type="ECO:0000256" key="2">
    <source>
        <dbReference type="ARBA" id="ARBA00023235"/>
    </source>
</evidence>
<dbReference type="GO" id="GO:0005634">
    <property type="term" value="C:nucleus"/>
    <property type="evidence" value="ECO:0007669"/>
    <property type="project" value="TreeGrafter"/>
</dbReference>
<dbReference type="PANTHER" id="PTHR13326">
    <property type="entry name" value="TRNA PSEUDOURIDINE SYNTHASE D"/>
    <property type="match status" value="1"/>
</dbReference>
<dbReference type="PROSITE" id="PS50984">
    <property type="entry name" value="TRUD"/>
    <property type="match status" value="1"/>
</dbReference>
<protein>
    <recommendedName>
        <fullName evidence="3">TRUD domain-containing protein</fullName>
    </recommendedName>
</protein>
<dbReference type="SUPFAM" id="SSF55120">
    <property type="entry name" value="Pseudouridine synthase"/>
    <property type="match status" value="1"/>
</dbReference>
<dbReference type="GO" id="GO:0009982">
    <property type="term" value="F:pseudouridine synthase activity"/>
    <property type="evidence" value="ECO:0007669"/>
    <property type="project" value="InterPro"/>
</dbReference>
<evidence type="ECO:0000313" key="4">
    <source>
        <dbReference type="EMBL" id="KAF4697617.1"/>
    </source>
</evidence>
<dbReference type="Gene3D" id="3.30.2350.20">
    <property type="entry name" value="TruD, catalytic domain"/>
    <property type="match status" value="1"/>
</dbReference>
<dbReference type="InterPro" id="IPR001656">
    <property type="entry name" value="PsdUridine_synth_TruD"/>
</dbReference>
<feature type="domain" description="TRUD" evidence="3">
    <location>
        <begin position="222"/>
        <end position="439"/>
    </location>
</feature>
<keyword evidence="2" id="KW-0413">Isomerase</keyword>
<dbReference type="EMBL" id="JABANP010000002">
    <property type="protein sequence ID" value="KAF4697617.1"/>
    <property type="molecule type" value="Genomic_DNA"/>
</dbReference>
<name>A0A7J6PNY7_PEROL</name>
<comment type="similarity">
    <text evidence="1">Belongs to the pseudouridine synthase TruD family.</text>
</comment>
<proteinExistence type="inferred from homology"/>
<reference evidence="4 5" key="1">
    <citation type="submission" date="2020-04" db="EMBL/GenBank/DDBJ databases">
        <title>Perkinsus olseni comparative genomics.</title>
        <authorList>
            <person name="Bogema D.R."/>
        </authorList>
    </citation>
    <scope>NUCLEOTIDE SEQUENCE [LARGE SCALE GENOMIC DNA]</scope>
    <source>
        <strain evidence="4">00978-12</strain>
    </source>
</reference>
<dbReference type="InterPro" id="IPR020103">
    <property type="entry name" value="PsdUridine_synth_cat_dom_sf"/>
</dbReference>
<dbReference type="InterPro" id="IPR042214">
    <property type="entry name" value="TruD_catalytic"/>
</dbReference>
<evidence type="ECO:0000259" key="3">
    <source>
        <dbReference type="PROSITE" id="PS50984"/>
    </source>
</evidence>
<dbReference type="PANTHER" id="PTHR13326:SF21">
    <property type="entry name" value="PSEUDOURIDYLATE SYNTHASE PUS7L"/>
    <property type="match status" value="1"/>
</dbReference>
<organism evidence="4 5">
    <name type="scientific">Perkinsus olseni</name>
    <name type="common">Perkinsus atlanticus</name>
    <dbReference type="NCBI Taxonomy" id="32597"/>
    <lineage>
        <taxon>Eukaryota</taxon>
        <taxon>Sar</taxon>
        <taxon>Alveolata</taxon>
        <taxon>Perkinsozoa</taxon>
        <taxon>Perkinsea</taxon>
        <taxon>Perkinsida</taxon>
        <taxon>Perkinsidae</taxon>
        <taxon>Perkinsus</taxon>
    </lineage>
</organism>
<evidence type="ECO:0000313" key="5">
    <source>
        <dbReference type="Proteomes" id="UP000541610"/>
    </source>
</evidence>
<dbReference type="GO" id="GO:0001522">
    <property type="term" value="P:pseudouridine synthesis"/>
    <property type="evidence" value="ECO:0007669"/>
    <property type="project" value="InterPro"/>
</dbReference>
<dbReference type="Proteomes" id="UP000541610">
    <property type="component" value="Unassembled WGS sequence"/>
</dbReference>
<dbReference type="OrthoDB" id="416960at2759"/>
<accession>A0A7J6PNY7</accession>
<dbReference type="AlphaFoldDB" id="A0A7J6PNY7"/>
<dbReference type="Pfam" id="PF01142">
    <property type="entry name" value="TruD"/>
    <property type="match status" value="1"/>
</dbReference>
<sequence length="547" mass="60578">MRCHVTERAFSSIAQAGTRAGGATSILSYSPRALEEDAGAGQVFLTRSSHYWRPIKGTVSARHEDFIQSQITARGDEGCVEVGWGHCPRSVCSLGTVELRNITLPAGRKYRQFIMQSSGVDTVLAARQVERQCRLELGTLRVARKRRTAYGTTVQLLSATSETDLSDFEQGSGGIYIGPAPKFWLDEESRKGVGQRYTCVVRGVSAGREFVEERINAVLKSGVANLWAPDKFGKAEIRTYELGARLLKGDHRGFIRLLVGANRDESSRTWEAYQAFQRGDLSACAVALPPEACSITTAVIMMLNKTGDAEAAMRAVPMSLRWSLKKAVDAYVWNQVAKFRLTSMLTEHAVEGDWVLLDGGSMTRVTSREARSKKYPLSRVLLPICPTSEVEPQDYPLNAAAFAYTKARENLGLKDTHFKEAAERIGRQEKSGESEQQQQQQPLLYRPLVGFPTEVQWDLVTGPVGQPVVATDVVRNGLIDLDPSLSTRDGLPGGRKRSPRSETCLRLRFTLEKAHDCGGRMVLREILQRPIHEFMPASSLGRQDLLF</sequence>
<evidence type="ECO:0000256" key="1">
    <source>
        <dbReference type="ARBA" id="ARBA00007953"/>
    </source>
</evidence>
<dbReference type="InterPro" id="IPR011760">
    <property type="entry name" value="PsdUridine_synth_TruD_insert"/>
</dbReference>